<dbReference type="Proteomes" id="UP000005101">
    <property type="component" value="Unassembled WGS sequence"/>
</dbReference>
<name>A0ABN0BHM0_BACFG</name>
<proteinExistence type="predicted"/>
<dbReference type="EMBL" id="EQ973213">
    <property type="protein sequence ID" value="EFR52425.1"/>
    <property type="molecule type" value="Genomic_DNA"/>
</dbReference>
<accession>A0ABN0BHM0</accession>
<protein>
    <submittedName>
        <fullName evidence="1">Uncharacterized protein</fullName>
    </submittedName>
</protein>
<keyword evidence="2" id="KW-1185">Reference proteome</keyword>
<evidence type="ECO:0000313" key="2">
    <source>
        <dbReference type="Proteomes" id="UP000005101"/>
    </source>
</evidence>
<reference evidence="1 2" key="1">
    <citation type="submission" date="2008-12" db="EMBL/GenBank/DDBJ databases">
        <title>Annotation of Bacteroides fragilis strain 3_1_12.</title>
        <authorList>
            <consortium name="The Broad Institute Genome Sequencing Platform"/>
            <person name="Ward D."/>
            <person name="Young S.K."/>
            <person name="Kodira C.D."/>
            <person name="Zeng Q."/>
            <person name="Koehrsen M."/>
            <person name="Alvarado L."/>
            <person name="Berlin A."/>
            <person name="Borenstein D."/>
            <person name="Chen Z."/>
            <person name="Engels R."/>
            <person name="Freedman E."/>
            <person name="Gellesch M."/>
            <person name="Goldberg J."/>
            <person name="Griggs A."/>
            <person name="Gujja S."/>
            <person name="Heiman D."/>
            <person name="Hepburn T."/>
            <person name="Howarth C."/>
            <person name="Jen D."/>
            <person name="Larson L."/>
            <person name="Lewis B."/>
            <person name="Mehta T."/>
            <person name="Park D."/>
            <person name="Pearson M."/>
            <person name="Roberts A."/>
            <person name="Saif S."/>
            <person name="Shea T."/>
            <person name="Shenoy N."/>
            <person name="Sisk P."/>
            <person name="Stolte C."/>
            <person name="Sykes S."/>
            <person name="Walk T."/>
            <person name="White J."/>
            <person name="Yandava C."/>
            <person name="Allen-Vercoe E."/>
            <person name="Strauss J."/>
            <person name="Ambrose C."/>
            <person name="Lander E."/>
            <person name="Nusbaum C."/>
            <person name="Galagan J."/>
            <person name="Birren B."/>
        </authorList>
    </citation>
    <scope>NUCLEOTIDE SEQUENCE [LARGE SCALE GENOMIC DNA]</scope>
    <source>
        <strain evidence="1 2">3_1_12</strain>
    </source>
</reference>
<organism evidence="1 2">
    <name type="scientific">Bacteroides fragilis 3_1_12</name>
    <dbReference type="NCBI Taxonomy" id="457424"/>
    <lineage>
        <taxon>Bacteria</taxon>
        <taxon>Pseudomonadati</taxon>
        <taxon>Bacteroidota</taxon>
        <taxon>Bacteroidia</taxon>
        <taxon>Bacteroidales</taxon>
        <taxon>Bacteroidaceae</taxon>
        <taxon>Bacteroides</taxon>
    </lineage>
</organism>
<evidence type="ECO:0000313" key="1">
    <source>
        <dbReference type="EMBL" id="EFR52425.1"/>
    </source>
</evidence>
<gene>
    <name evidence="1" type="ORF">BFAG_01118</name>
</gene>
<sequence>MIPAYSSVLECVYPFFMPAKILKVDGYSRLLRTFVAQCPKNSLWKSFTK</sequence>